<name>A0ABD3PIR1_9STRA</name>
<sequence>MNICVSLSGNNVDKHVNDEHYLNGGKEKDSPPEDYLTSAPQYDKSALTLPRRMNNSYTQKRANQRKVSMTQPSSCDSWDQKRSSQQPQPRRVSYLVDSVENTAQERALLEEWPRRVTFVDQDDMSISSSTSHKAVSFSPHSRLHVYPVNEDERLKSYSSSERKLFQAQALYNAFRIQELIQSCPYEGGAAIRHLIDRNLLGPEELLGIENLIVGAAKISKERRVHSRIVVEKQREMRKNNDVNIEQKLADVAVARSLKSIEKARLRAALAA</sequence>
<keyword evidence="3" id="KW-1185">Reference proteome</keyword>
<feature type="compositionally biased region" description="Polar residues" evidence="1">
    <location>
        <begin position="53"/>
        <end position="77"/>
    </location>
</feature>
<feature type="region of interest" description="Disordered" evidence="1">
    <location>
        <begin position="50"/>
        <end position="92"/>
    </location>
</feature>
<evidence type="ECO:0000256" key="1">
    <source>
        <dbReference type="SAM" id="MobiDB-lite"/>
    </source>
</evidence>
<feature type="region of interest" description="Disordered" evidence="1">
    <location>
        <begin position="7"/>
        <end position="34"/>
    </location>
</feature>
<feature type="compositionally biased region" description="Basic and acidic residues" evidence="1">
    <location>
        <begin position="12"/>
        <end position="31"/>
    </location>
</feature>
<accession>A0ABD3PIR1</accession>
<evidence type="ECO:0000313" key="2">
    <source>
        <dbReference type="EMBL" id="KAL3788003.1"/>
    </source>
</evidence>
<comment type="caution">
    <text evidence="2">The sequence shown here is derived from an EMBL/GenBank/DDBJ whole genome shotgun (WGS) entry which is preliminary data.</text>
</comment>
<dbReference type="EMBL" id="JABMIG020000164">
    <property type="protein sequence ID" value="KAL3788003.1"/>
    <property type="molecule type" value="Genomic_DNA"/>
</dbReference>
<proteinExistence type="predicted"/>
<dbReference type="Proteomes" id="UP001516023">
    <property type="component" value="Unassembled WGS sequence"/>
</dbReference>
<reference evidence="2 3" key="1">
    <citation type="journal article" date="2020" name="G3 (Bethesda)">
        <title>Improved Reference Genome for Cyclotella cryptica CCMP332, a Model for Cell Wall Morphogenesis, Salinity Adaptation, and Lipid Production in Diatoms (Bacillariophyta).</title>
        <authorList>
            <person name="Roberts W.R."/>
            <person name="Downey K.M."/>
            <person name="Ruck E.C."/>
            <person name="Traller J.C."/>
            <person name="Alverson A.J."/>
        </authorList>
    </citation>
    <scope>NUCLEOTIDE SEQUENCE [LARGE SCALE GENOMIC DNA]</scope>
    <source>
        <strain evidence="2 3">CCMP332</strain>
    </source>
</reference>
<organism evidence="2 3">
    <name type="scientific">Cyclotella cryptica</name>
    <dbReference type="NCBI Taxonomy" id="29204"/>
    <lineage>
        <taxon>Eukaryota</taxon>
        <taxon>Sar</taxon>
        <taxon>Stramenopiles</taxon>
        <taxon>Ochrophyta</taxon>
        <taxon>Bacillariophyta</taxon>
        <taxon>Coscinodiscophyceae</taxon>
        <taxon>Thalassiosirophycidae</taxon>
        <taxon>Stephanodiscales</taxon>
        <taxon>Stephanodiscaceae</taxon>
        <taxon>Cyclotella</taxon>
    </lineage>
</organism>
<dbReference type="AlphaFoldDB" id="A0ABD3PIR1"/>
<evidence type="ECO:0000313" key="3">
    <source>
        <dbReference type="Proteomes" id="UP001516023"/>
    </source>
</evidence>
<protein>
    <submittedName>
        <fullName evidence="2">Uncharacterized protein</fullName>
    </submittedName>
</protein>
<gene>
    <name evidence="2" type="ORF">HJC23_004074</name>
</gene>